<dbReference type="STRING" id="48269.A0A183MKF1"/>
<dbReference type="Proteomes" id="UP000277204">
    <property type="component" value="Unassembled WGS sequence"/>
</dbReference>
<evidence type="ECO:0000259" key="2">
    <source>
        <dbReference type="Pfam" id="PF25462"/>
    </source>
</evidence>
<proteinExistence type="predicted"/>
<dbReference type="GO" id="GO:0034472">
    <property type="term" value="P:snRNA 3'-end processing"/>
    <property type="evidence" value="ECO:0007669"/>
    <property type="project" value="TreeGrafter"/>
</dbReference>
<accession>A0A183MKF1</accession>
<dbReference type="InterPro" id="IPR051113">
    <property type="entry name" value="Integrator_subunit6"/>
</dbReference>
<dbReference type="Pfam" id="PF14736">
    <property type="entry name" value="N_Asn_amidohyd"/>
    <property type="match status" value="1"/>
</dbReference>
<dbReference type="GO" id="GO:0032039">
    <property type="term" value="C:integrator complex"/>
    <property type="evidence" value="ECO:0007669"/>
    <property type="project" value="TreeGrafter"/>
</dbReference>
<protein>
    <recommendedName>
        <fullName evidence="2">Integrator complex subunit 6-like beta-barrel domain-containing protein</fullName>
    </recommendedName>
</protein>
<gene>
    <name evidence="3" type="ORF">SMRZ_LOCUS16526</name>
</gene>
<evidence type="ECO:0000313" key="3">
    <source>
        <dbReference type="EMBL" id="VDP21226.1"/>
    </source>
</evidence>
<evidence type="ECO:0000313" key="4">
    <source>
        <dbReference type="Proteomes" id="UP000277204"/>
    </source>
</evidence>
<dbReference type="GO" id="GO:0008418">
    <property type="term" value="F:protein-N-terminal asparagine amidohydrolase activity"/>
    <property type="evidence" value="ECO:0007669"/>
    <property type="project" value="InterPro"/>
</dbReference>
<name>A0A183MKF1_9TREM</name>
<dbReference type="EMBL" id="UZAI01017161">
    <property type="protein sequence ID" value="VDP21226.1"/>
    <property type="molecule type" value="Genomic_DNA"/>
</dbReference>
<evidence type="ECO:0000256" key="1">
    <source>
        <dbReference type="SAM" id="MobiDB-lite"/>
    </source>
</evidence>
<dbReference type="InterPro" id="IPR057413">
    <property type="entry name" value="Beta-barrel_INTS6"/>
</dbReference>
<dbReference type="AlphaFoldDB" id="A0A183MKF1"/>
<organism evidence="3 4">
    <name type="scientific">Schistosoma margrebowiei</name>
    <dbReference type="NCBI Taxonomy" id="48269"/>
    <lineage>
        <taxon>Eukaryota</taxon>
        <taxon>Metazoa</taxon>
        <taxon>Spiralia</taxon>
        <taxon>Lophotrochozoa</taxon>
        <taxon>Platyhelminthes</taxon>
        <taxon>Trematoda</taxon>
        <taxon>Digenea</taxon>
        <taxon>Strigeidida</taxon>
        <taxon>Schistosomatoidea</taxon>
        <taxon>Schistosomatidae</taxon>
        <taxon>Schistosoma</taxon>
    </lineage>
</organism>
<feature type="region of interest" description="Disordered" evidence="1">
    <location>
        <begin position="529"/>
        <end position="555"/>
    </location>
</feature>
<dbReference type="PANTHER" id="PTHR12957">
    <property type="entry name" value="DEAD/H BOX POLYPEPTIDE 26/DICE1-RELATED"/>
    <property type="match status" value="1"/>
</dbReference>
<dbReference type="Pfam" id="PF25462">
    <property type="entry name" value="Beta-barrel_INTS6"/>
    <property type="match status" value="1"/>
</dbReference>
<sequence length="974" mass="110120">MQTRLELTGWKQNVDLQLLHSALNNIKPDGLVDLSTGIQRTFRMLNINRLQLGLENYGMDASITSIESAVLGNVLTKETFRWDYRMYSLVLRFPAFVSNNHGGSSIKSEKISPLKRLAEETGGESFDVYDGRELHQCLDSLVTKCQPGVVLKLRRSTDCVDAALQEKFVKQLMSVKLMGRSSSWPIPEQFWPDDEMLALQSAHPEVLVSKVPVVEPELPEYFPVDRYELTPSHFTKEFLNSSEQNMVWRCFSYGIKKSQNAPFGYLKVSHDLQSVHLHILPYNYPVFLQLLAKAFERIGFAGMIKPEAIDRALPYQLKHSLQKLRHSAKIEYDNFLPSALLPLPLWPLREFKSMYIKPKRLHSNSLRPCNISRTKLRVVLGKMRHELDNLLNGSSNIRAVDLIHQQPVALMGDYVNYRNSRHVETPLREINPTPERSDTFGNPFRRKSTSFVADEGFVDEMDSLQVNSCNPNTVLLNFGRKKSAQTTKNSQARVKGKIEFSQSTFFLGPLPPYINHLNWRVFSPKSSPLSSPRSLDNTSSEEISNGISSPTYADNSPSLINHSRLTNQAIIEKTNTFDTRSASSLESFKLNKKIMFELIHLVRQPYTVDAVLLFDRMNELAGSIGQREAVVSMLMSEALRFRRSCLYFLLSDWRTWLLQSEDSKGRVVLQKSNQSIADDFKKRELIDVKDCLSSVYVHQGEMATIPLLVTNVPANNIIPEYTTSDDATSCYIVVLRCPVGCSIGHLDTPLRARSFFRNSEHFFFSKESVNVTVHIVGGFPDPQNISHSVLVEILSSLICSNHNYELGVCCVGENNILNSSGGKSQPAILGVIFNIKTNQVNPARISWKARGPVPALRLLRLNCVGSDEITNVFNPERGYLTIDPFPYVRPAFVNTQITSEEMRARSTTPEQEPATYFEGQIAVHRLRLHCPNSLSWFELGPLIFRCVLDSNKPWVPINGASAVASEDPLTNVEI</sequence>
<reference evidence="3 4" key="1">
    <citation type="submission" date="2018-11" db="EMBL/GenBank/DDBJ databases">
        <authorList>
            <consortium name="Pathogen Informatics"/>
        </authorList>
    </citation>
    <scope>NUCLEOTIDE SEQUENCE [LARGE SCALE GENOMIC DNA]</scope>
    <source>
        <strain evidence="3 4">Zambia</strain>
    </source>
</reference>
<dbReference type="InterPro" id="IPR026750">
    <property type="entry name" value="NTAN1"/>
</dbReference>
<feature type="compositionally biased region" description="Polar residues" evidence="1">
    <location>
        <begin position="536"/>
        <end position="555"/>
    </location>
</feature>
<dbReference type="PANTHER" id="PTHR12957:SF2">
    <property type="entry name" value="INTEGRATOR COMPLEX SUBUNIT 6"/>
    <property type="match status" value="1"/>
</dbReference>
<keyword evidence="4" id="KW-1185">Reference proteome</keyword>
<feature type="domain" description="Integrator complex subunit 6-like beta-barrel" evidence="2">
    <location>
        <begin position="155"/>
        <end position="294"/>
    </location>
</feature>